<reference evidence="2 3" key="1">
    <citation type="submission" date="2020-04" db="EMBL/GenBank/DDBJ databases">
        <authorList>
            <person name="Laetsch R D."/>
            <person name="Stevens L."/>
            <person name="Kumar S."/>
            <person name="Blaxter L. M."/>
        </authorList>
    </citation>
    <scope>NUCLEOTIDE SEQUENCE [LARGE SCALE GENOMIC DNA]</scope>
</reference>
<proteinExistence type="predicted"/>
<gene>
    <name evidence="2" type="ORF">CBOVIS_LOCUS2068</name>
</gene>
<feature type="transmembrane region" description="Helical" evidence="1">
    <location>
        <begin position="230"/>
        <end position="250"/>
    </location>
</feature>
<evidence type="ECO:0000313" key="2">
    <source>
        <dbReference type="EMBL" id="CAB3398832.1"/>
    </source>
</evidence>
<name>A0A8S1EAJ8_9PELO</name>
<dbReference type="Proteomes" id="UP000494206">
    <property type="component" value="Unassembled WGS sequence"/>
</dbReference>
<keyword evidence="3" id="KW-1185">Reference proteome</keyword>
<dbReference type="InterPro" id="IPR004950">
    <property type="entry name" value="DUF267_CAE_spp"/>
</dbReference>
<feature type="transmembrane region" description="Helical" evidence="1">
    <location>
        <begin position="123"/>
        <end position="141"/>
    </location>
</feature>
<keyword evidence="1" id="KW-1133">Transmembrane helix</keyword>
<evidence type="ECO:0000313" key="3">
    <source>
        <dbReference type="Proteomes" id="UP000494206"/>
    </source>
</evidence>
<protein>
    <recommendedName>
        <fullName evidence="4">Gustatory receptor</fullName>
    </recommendedName>
</protein>
<organism evidence="2 3">
    <name type="scientific">Caenorhabditis bovis</name>
    <dbReference type="NCBI Taxonomy" id="2654633"/>
    <lineage>
        <taxon>Eukaryota</taxon>
        <taxon>Metazoa</taxon>
        <taxon>Ecdysozoa</taxon>
        <taxon>Nematoda</taxon>
        <taxon>Chromadorea</taxon>
        <taxon>Rhabditida</taxon>
        <taxon>Rhabditina</taxon>
        <taxon>Rhabditomorpha</taxon>
        <taxon>Rhabditoidea</taxon>
        <taxon>Rhabditidae</taxon>
        <taxon>Peloderinae</taxon>
        <taxon>Caenorhabditis</taxon>
    </lineage>
</organism>
<dbReference type="Pfam" id="PF03268">
    <property type="entry name" value="DUF267"/>
    <property type="match status" value="1"/>
</dbReference>
<feature type="transmembrane region" description="Helical" evidence="1">
    <location>
        <begin position="68"/>
        <end position="87"/>
    </location>
</feature>
<sequence>MPSTTNIFGFYRYLIKISPLNCGNGPFRIVGVLGSLVSIALLFFRIIYLFVNVSEKTLSLGWAEKNVSLFMAFESLACLIAVCRITAMRSVERVEEHINNLKMLRRTCYSEVHDNYQKTWTMILIYFAIILIGVGCNAGYLATESSYYFIIDPAVSFICVYTNCLFIAYNILMHAAIDREVIVFNEELMEAANLKQLADHDVFSRFADRQVQLHQMANTMADRLGTMMHYAPFTGSLALLNGTFITMTYSYLTPTIYFVFLIFYSISLTTILSALLIPPARIQDTLLKTSQILMSDGVLQTSDHPKIYQIYRMMVDRSRYNRARMHFMHIFAINLVNVKRTLFTIAHLAVGLSILKAIVIH</sequence>
<feature type="transmembrane region" description="Helical" evidence="1">
    <location>
        <begin position="147"/>
        <end position="172"/>
    </location>
</feature>
<feature type="transmembrane region" description="Helical" evidence="1">
    <location>
        <begin position="27"/>
        <end position="48"/>
    </location>
</feature>
<evidence type="ECO:0008006" key="4">
    <source>
        <dbReference type="Google" id="ProtNLM"/>
    </source>
</evidence>
<keyword evidence="1" id="KW-0812">Transmembrane</keyword>
<evidence type="ECO:0000256" key="1">
    <source>
        <dbReference type="SAM" id="Phobius"/>
    </source>
</evidence>
<accession>A0A8S1EAJ8</accession>
<dbReference type="PANTHER" id="PTHR31930:SF5">
    <property type="entry name" value="GUSTATORY RECEPTOR"/>
    <property type="match status" value="1"/>
</dbReference>
<keyword evidence="1" id="KW-0472">Membrane</keyword>
<dbReference type="OrthoDB" id="5824820at2759"/>
<dbReference type="AlphaFoldDB" id="A0A8S1EAJ8"/>
<comment type="caution">
    <text evidence="2">The sequence shown here is derived from an EMBL/GenBank/DDBJ whole genome shotgun (WGS) entry which is preliminary data.</text>
</comment>
<feature type="transmembrane region" description="Helical" evidence="1">
    <location>
        <begin position="256"/>
        <end position="277"/>
    </location>
</feature>
<dbReference type="PANTHER" id="PTHR31930">
    <property type="entry name" value="SERPENTINE RECEPTOR, CLASS R"/>
    <property type="match status" value="1"/>
</dbReference>
<dbReference type="EMBL" id="CADEPM010000001">
    <property type="protein sequence ID" value="CAB3398832.1"/>
    <property type="molecule type" value="Genomic_DNA"/>
</dbReference>